<organism evidence="2 3">
    <name type="scientific">Mangrovibacterium marinum</name>
    <dbReference type="NCBI Taxonomy" id="1639118"/>
    <lineage>
        <taxon>Bacteria</taxon>
        <taxon>Pseudomonadati</taxon>
        <taxon>Bacteroidota</taxon>
        <taxon>Bacteroidia</taxon>
        <taxon>Marinilabiliales</taxon>
        <taxon>Prolixibacteraceae</taxon>
        <taxon>Mangrovibacterium</taxon>
    </lineage>
</organism>
<accession>A0A2T5BP35</accession>
<protein>
    <submittedName>
        <fullName evidence="2">Transposase InsO family protein</fullName>
    </submittedName>
</protein>
<dbReference type="Pfam" id="PF00665">
    <property type="entry name" value="rve"/>
    <property type="match status" value="1"/>
</dbReference>
<dbReference type="Pfam" id="PF13276">
    <property type="entry name" value="HTH_21"/>
    <property type="match status" value="1"/>
</dbReference>
<dbReference type="GO" id="GO:0003676">
    <property type="term" value="F:nucleic acid binding"/>
    <property type="evidence" value="ECO:0007669"/>
    <property type="project" value="InterPro"/>
</dbReference>
<dbReference type="InterPro" id="IPR050900">
    <property type="entry name" value="Transposase_IS3/IS150/IS904"/>
</dbReference>
<proteinExistence type="predicted"/>
<dbReference type="PROSITE" id="PS50994">
    <property type="entry name" value="INTEGRASE"/>
    <property type="match status" value="1"/>
</dbReference>
<keyword evidence="3" id="KW-1185">Reference proteome</keyword>
<evidence type="ECO:0000313" key="2">
    <source>
        <dbReference type="EMBL" id="PTN00787.1"/>
    </source>
</evidence>
<dbReference type="Proteomes" id="UP000243525">
    <property type="component" value="Unassembled WGS sequence"/>
</dbReference>
<dbReference type="NCBIfam" id="NF033516">
    <property type="entry name" value="transpos_IS3"/>
    <property type="match status" value="1"/>
</dbReference>
<dbReference type="InterPro" id="IPR048020">
    <property type="entry name" value="Transpos_IS3"/>
</dbReference>
<dbReference type="InterPro" id="IPR012337">
    <property type="entry name" value="RNaseH-like_sf"/>
</dbReference>
<dbReference type="Gene3D" id="3.30.420.10">
    <property type="entry name" value="Ribonuclease H-like superfamily/Ribonuclease H"/>
    <property type="match status" value="1"/>
</dbReference>
<dbReference type="Pfam" id="PF13333">
    <property type="entry name" value="rve_2"/>
    <property type="match status" value="1"/>
</dbReference>
<name>A0A2T5BP35_9BACT</name>
<dbReference type="PANTHER" id="PTHR46889:SF4">
    <property type="entry name" value="TRANSPOSASE INSO FOR INSERTION SEQUENCE ELEMENT IS911B-RELATED"/>
    <property type="match status" value="1"/>
</dbReference>
<dbReference type="SUPFAM" id="SSF53098">
    <property type="entry name" value="Ribonuclease H-like"/>
    <property type="match status" value="1"/>
</dbReference>
<sequence length="277" mass="32428">MMCKVFKISKSGYYHWLQNGESNRWNENQKLLVEIKRIFQDSGQSYGSPRMTEELRSLGYTVSRPRTARIMTAAGLQAKRKRKFKATTDSRHKYPIAPNLLNQDFSVAAPAKVWVSDITYIRTNKGWMYLTVIIDLFDRKVIGWAMSKGLSAEETSIPAWRMAVKNRPITNELIFHSDRGVQYACNAFTNLLEREKLLSRSMSRKGNCWDNAVAESFFKTIKVELVYQRSFLDQEQAKLTLFRWIETWYNKRRRHSALGYKTIIEFEQLNNNQRIAA</sequence>
<dbReference type="InterPro" id="IPR025948">
    <property type="entry name" value="HTH-like_dom"/>
</dbReference>
<dbReference type="InterPro" id="IPR036397">
    <property type="entry name" value="RNaseH_sf"/>
</dbReference>
<evidence type="ECO:0000313" key="3">
    <source>
        <dbReference type="Proteomes" id="UP000243525"/>
    </source>
</evidence>
<dbReference type="GO" id="GO:0015074">
    <property type="term" value="P:DNA integration"/>
    <property type="evidence" value="ECO:0007669"/>
    <property type="project" value="InterPro"/>
</dbReference>
<dbReference type="InterPro" id="IPR001584">
    <property type="entry name" value="Integrase_cat-core"/>
</dbReference>
<dbReference type="EMBL" id="QAAD01000055">
    <property type="protein sequence ID" value="PTN00787.1"/>
    <property type="molecule type" value="Genomic_DNA"/>
</dbReference>
<dbReference type="AlphaFoldDB" id="A0A2T5BP35"/>
<evidence type="ECO:0000259" key="1">
    <source>
        <dbReference type="PROSITE" id="PS50994"/>
    </source>
</evidence>
<reference evidence="2 3" key="1">
    <citation type="submission" date="2018-04" db="EMBL/GenBank/DDBJ databases">
        <title>Genomic Encyclopedia of Archaeal and Bacterial Type Strains, Phase II (KMG-II): from individual species to whole genera.</title>
        <authorList>
            <person name="Goeker M."/>
        </authorList>
    </citation>
    <scope>NUCLEOTIDE SEQUENCE [LARGE SCALE GENOMIC DNA]</scope>
    <source>
        <strain evidence="2 3">DSM 28823</strain>
    </source>
</reference>
<feature type="domain" description="Integrase catalytic" evidence="1">
    <location>
        <begin position="106"/>
        <end position="270"/>
    </location>
</feature>
<dbReference type="PANTHER" id="PTHR46889">
    <property type="entry name" value="TRANSPOSASE INSF FOR INSERTION SEQUENCE IS3B-RELATED"/>
    <property type="match status" value="1"/>
</dbReference>
<gene>
    <name evidence="2" type="ORF">C8N47_1551</name>
</gene>
<comment type="caution">
    <text evidence="2">The sequence shown here is derived from an EMBL/GenBank/DDBJ whole genome shotgun (WGS) entry which is preliminary data.</text>
</comment>